<comment type="caution">
    <text evidence="4">The sequence shown here is derived from an EMBL/GenBank/DDBJ whole genome shotgun (WGS) entry which is preliminary data.</text>
</comment>
<evidence type="ECO:0000256" key="1">
    <source>
        <dbReference type="ARBA" id="ARBA00023002"/>
    </source>
</evidence>
<dbReference type="NCBIfam" id="NF005720">
    <property type="entry name" value="PRK07538.1"/>
    <property type="match status" value="1"/>
</dbReference>
<dbReference type="AlphaFoldDB" id="A0A7X3LX40"/>
<dbReference type="Pfam" id="PF01494">
    <property type="entry name" value="FAD_binding_3"/>
    <property type="match status" value="2"/>
</dbReference>
<dbReference type="GO" id="GO:0004497">
    <property type="term" value="F:monooxygenase activity"/>
    <property type="evidence" value="ECO:0007669"/>
    <property type="project" value="UniProtKB-KW"/>
</dbReference>
<dbReference type="InterPro" id="IPR050493">
    <property type="entry name" value="FAD-dep_Monooxygenase_BioMet"/>
</dbReference>
<evidence type="ECO:0000256" key="2">
    <source>
        <dbReference type="ARBA" id="ARBA00023033"/>
    </source>
</evidence>
<dbReference type="PRINTS" id="PR00420">
    <property type="entry name" value="RNGMNOXGNASE"/>
</dbReference>
<proteinExistence type="predicted"/>
<keyword evidence="2" id="KW-0503">Monooxygenase</keyword>
<accession>A0A7X3LX40</accession>
<dbReference type="RefSeq" id="WP_160776898.1">
    <property type="nucleotide sequence ID" value="NZ_WUMV01000008.1"/>
</dbReference>
<dbReference type="Gene3D" id="3.50.50.60">
    <property type="entry name" value="FAD/NAD(P)-binding domain"/>
    <property type="match status" value="1"/>
</dbReference>
<name>A0A7X3LX40_9HYPH</name>
<protein>
    <submittedName>
        <fullName evidence="4">Flavin-dependent oxidoreductase</fullName>
    </submittedName>
</protein>
<evidence type="ECO:0000313" key="4">
    <source>
        <dbReference type="EMBL" id="MXN66648.1"/>
    </source>
</evidence>
<sequence>MTVLISGGGIAGLTLALSLHEVGVPVKVFEAVEELKPLGVGINLQPHAVRELDEMGLLADLDRIALRTREVAYFSTHGKLIWSEPRGLEAGYNWPQFSIHRGKLQMLLFNEVRRRIGEDAVLTGAFVEGWRETGDGVEVDLANRANGASLGTVPGSLFIAADGIHSSARAALYPDEGPPAWGGTVMWRGVTRGPRFLTGRTMAMAGCKPRKFVCYPIADEGENGSLINWIADLKFPDDYLWRREDWNRPGRLEDFLPSFENWHFSWLDVPAIIQGAESIYEYPMVDRDPLPQWTFGRMTLMGDAAHAMYPIGSNGASQAILDARVLTRELLVHGLSPAALRAYEADRRPATAKVVMLNRADGPDKVLDIVEEKAPDGFADIHDVMSRQELEETANAYKQTAGFAVDALNARERIVPLGATLD</sequence>
<dbReference type="InterPro" id="IPR002938">
    <property type="entry name" value="FAD-bd"/>
</dbReference>
<dbReference type="Gene3D" id="3.30.9.30">
    <property type="match status" value="1"/>
</dbReference>
<evidence type="ECO:0000313" key="5">
    <source>
        <dbReference type="Proteomes" id="UP000433101"/>
    </source>
</evidence>
<dbReference type="SUPFAM" id="SSF54373">
    <property type="entry name" value="FAD-linked reductases, C-terminal domain"/>
    <property type="match status" value="1"/>
</dbReference>
<gene>
    <name evidence="4" type="ORF">GR183_17155</name>
</gene>
<dbReference type="Proteomes" id="UP000433101">
    <property type="component" value="Unassembled WGS sequence"/>
</dbReference>
<dbReference type="InterPro" id="IPR036188">
    <property type="entry name" value="FAD/NAD-bd_sf"/>
</dbReference>
<dbReference type="PANTHER" id="PTHR13789">
    <property type="entry name" value="MONOOXYGENASE"/>
    <property type="match status" value="1"/>
</dbReference>
<dbReference type="PANTHER" id="PTHR13789:SF268">
    <property type="entry name" value="5-METHYLPHENAZINE-1-CARBOXYLATE 1-MONOOXYGENASE"/>
    <property type="match status" value="1"/>
</dbReference>
<dbReference type="EMBL" id="WUMV01000008">
    <property type="protein sequence ID" value="MXN66648.1"/>
    <property type="molecule type" value="Genomic_DNA"/>
</dbReference>
<dbReference type="GO" id="GO:0071949">
    <property type="term" value="F:FAD binding"/>
    <property type="evidence" value="ECO:0007669"/>
    <property type="project" value="InterPro"/>
</dbReference>
<reference evidence="4 5" key="1">
    <citation type="submission" date="2019-12" db="EMBL/GenBank/DDBJ databases">
        <authorList>
            <person name="Li M."/>
        </authorList>
    </citation>
    <scope>NUCLEOTIDE SEQUENCE [LARGE SCALE GENOMIC DNA]</scope>
    <source>
        <strain evidence="4 5">GBMRC 2046</strain>
    </source>
</reference>
<organism evidence="4 5">
    <name type="scientific">Stappia sediminis</name>
    <dbReference type="NCBI Taxonomy" id="2692190"/>
    <lineage>
        <taxon>Bacteria</taxon>
        <taxon>Pseudomonadati</taxon>
        <taxon>Pseudomonadota</taxon>
        <taxon>Alphaproteobacteria</taxon>
        <taxon>Hyphomicrobiales</taxon>
        <taxon>Stappiaceae</taxon>
        <taxon>Stappia</taxon>
    </lineage>
</organism>
<keyword evidence="5" id="KW-1185">Reference proteome</keyword>
<dbReference type="SUPFAM" id="SSF51905">
    <property type="entry name" value="FAD/NAD(P)-binding domain"/>
    <property type="match status" value="1"/>
</dbReference>
<feature type="domain" description="FAD-binding" evidence="3">
    <location>
        <begin position="292"/>
        <end position="356"/>
    </location>
</feature>
<keyword evidence="1" id="KW-0560">Oxidoreductase</keyword>
<evidence type="ECO:0000259" key="3">
    <source>
        <dbReference type="Pfam" id="PF01494"/>
    </source>
</evidence>
<feature type="domain" description="FAD-binding" evidence="3">
    <location>
        <begin position="2"/>
        <end position="172"/>
    </location>
</feature>